<feature type="compositionally biased region" description="Low complexity" evidence="1">
    <location>
        <begin position="138"/>
        <end position="149"/>
    </location>
</feature>
<dbReference type="InterPro" id="IPR011741">
    <property type="entry name" value="Phg_2220_C"/>
</dbReference>
<name>A0AB39VD19_9FUSO</name>
<gene>
    <name evidence="3" type="ORF">AB8B23_03125</name>
</gene>
<feature type="domain" description="Phage conserved hypothetical protein C-terminal" evidence="2">
    <location>
        <begin position="162"/>
        <end position="237"/>
    </location>
</feature>
<evidence type="ECO:0000256" key="1">
    <source>
        <dbReference type="SAM" id="MobiDB-lite"/>
    </source>
</evidence>
<reference evidence="3" key="1">
    <citation type="submission" date="2024-07" db="EMBL/GenBank/DDBJ databases">
        <authorList>
            <person name="Li X.-J."/>
            <person name="Wang X."/>
        </authorList>
    </citation>
    <scope>NUCLEOTIDE SEQUENCE</scope>
    <source>
        <strain evidence="3">HSP-342</strain>
    </source>
</reference>
<proteinExistence type="predicted"/>
<evidence type="ECO:0000259" key="2">
    <source>
        <dbReference type="Pfam" id="PF09524"/>
    </source>
</evidence>
<feature type="compositionally biased region" description="Basic and acidic residues" evidence="1">
    <location>
        <begin position="127"/>
        <end position="137"/>
    </location>
</feature>
<dbReference type="EMBL" id="CP165646">
    <property type="protein sequence ID" value="XDU65163.1"/>
    <property type="molecule type" value="Genomic_DNA"/>
</dbReference>
<protein>
    <submittedName>
        <fullName evidence="3">Conserved phage C-terminal domain-containing protein</fullName>
    </submittedName>
</protein>
<feature type="region of interest" description="Disordered" evidence="1">
    <location>
        <begin position="100"/>
        <end position="149"/>
    </location>
</feature>
<sequence>MRFSTYLNNAKCMEWKINAQQGILFALLYEAPAWAKEEIIENKTYYFVSRNLILEELPMFFEKSDTVYRNLKVLQEKGLIEYIKQGKKDLIRTTTKGKTWNEFKDNNSEKSPSSEQNSEKNPNNLGKKSEKEPKNSEKNPTNNNTIYNYNNTNILNNIYSQIINYLNEKTERTGKEKYSSTSPKTQTLIKARLREKYELEDFKIVIDKKCKEWLGTDMEKYLRPETLFGNKFESYLKQKTTITKKSKFQKQNNDFAVTEEGLKKFYGYEGEE</sequence>
<accession>A0AB39VD19</accession>
<feature type="compositionally biased region" description="Polar residues" evidence="1">
    <location>
        <begin position="109"/>
        <end position="126"/>
    </location>
</feature>
<organism evidence="3">
    <name type="scientific">Leptotrichia mesophila</name>
    <dbReference type="NCBI Taxonomy" id="3239303"/>
    <lineage>
        <taxon>Bacteria</taxon>
        <taxon>Fusobacteriati</taxon>
        <taxon>Fusobacteriota</taxon>
        <taxon>Fusobacteriia</taxon>
        <taxon>Fusobacteriales</taxon>
        <taxon>Leptotrichiaceae</taxon>
        <taxon>Leptotrichia</taxon>
    </lineage>
</organism>
<dbReference type="InterPro" id="IPR036390">
    <property type="entry name" value="WH_DNA-bd_sf"/>
</dbReference>
<evidence type="ECO:0000313" key="3">
    <source>
        <dbReference type="EMBL" id="XDU65163.1"/>
    </source>
</evidence>
<dbReference type="Pfam" id="PF09524">
    <property type="entry name" value="Phg_2220_C"/>
    <property type="match status" value="1"/>
</dbReference>
<dbReference type="RefSeq" id="WP_369713356.1">
    <property type="nucleotide sequence ID" value="NZ_CP165646.1"/>
</dbReference>
<dbReference type="NCBIfam" id="TIGR02220">
    <property type="entry name" value="phg_TIGR02220"/>
    <property type="match status" value="1"/>
</dbReference>
<dbReference type="AlphaFoldDB" id="A0AB39VD19"/>
<dbReference type="KEGG" id="lmes:AB8B23_03125"/>
<dbReference type="SUPFAM" id="SSF46785">
    <property type="entry name" value="Winged helix' DNA-binding domain"/>
    <property type="match status" value="1"/>
</dbReference>